<accession>A0A4U0ZFC1</accession>
<dbReference type="Pfam" id="PF03886">
    <property type="entry name" value="ABC_trans_aux"/>
    <property type="match status" value="1"/>
</dbReference>
<dbReference type="EMBL" id="SWCO01000001">
    <property type="protein sequence ID" value="TKB05230.1"/>
    <property type="molecule type" value="Genomic_DNA"/>
</dbReference>
<reference evidence="3 4" key="1">
    <citation type="submission" date="2019-04" db="EMBL/GenBank/DDBJ databases">
        <title>Alteromonas portus sp. nov., an alginate lyase-excreting marine bacterium.</title>
        <authorList>
            <person name="Huang H."/>
            <person name="Mo K."/>
            <person name="Bao S."/>
        </authorList>
    </citation>
    <scope>NUCLEOTIDE SEQUENCE [LARGE SCALE GENOMIC DNA]</scope>
    <source>
        <strain evidence="3 4">HB161718</strain>
    </source>
</reference>
<evidence type="ECO:0000313" key="3">
    <source>
        <dbReference type="EMBL" id="TKB05230.1"/>
    </source>
</evidence>
<name>A0A4U0ZFC1_9ALTE</name>
<evidence type="ECO:0000259" key="2">
    <source>
        <dbReference type="Pfam" id="PF03886"/>
    </source>
</evidence>
<keyword evidence="4" id="KW-1185">Reference proteome</keyword>
<dbReference type="OrthoDB" id="6198336at2"/>
<feature type="domain" description="ABC-type transport auxiliary lipoprotein component" evidence="2">
    <location>
        <begin position="42"/>
        <end position="195"/>
    </location>
</feature>
<evidence type="ECO:0000313" key="4">
    <source>
        <dbReference type="Proteomes" id="UP000305471"/>
    </source>
</evidence>
<dbReference type="Proteomes" id="UP000305471">
    <property type="component" value="Unassembled WGS sequence"/>
</dbReference>
<evidence type="ECO:0000256" key="1">
    <source>
        <dbReference type="SAM" id="SignalP"/>
    </source>
</evidence>
<proteinExistence type="predicted"/>
<comment type="caution">
    <text evidence="3">The sequence shown here is derived from an EMBL/GenBank/DDBJ whole genome shotgun (WGS) entry which is preliminary data.</text>
</comment>
<dbReference type="Gene3D" id="3.40.50.10610">
    <property type="entry name" value="ABC-type transport auxiliary lipoprotein component"/>
    <property type="match status" value="1"/>
</dbReference>
<protein>
    <recommendedName>
        <fullName evidence="2">ABC-type transport auxiliary lipoprotein component domain-containing protein</fullName>
    </recommendedName>
</protein>
<dbReference type="RefSeq" id="WP_136780985.1">
    <property type="nucleotide sequence ID" value="NZ_SWCO01000001.1"/>
</dbReference>
<gene>
    <name evidence="3" type="ORF">E5672_03880</name>
</gene>
<feature type="chain" id="PRO_5020985538" description="ABC-type transport auxiliary lipoprotein component domain-containing protein" evidence="1">
    <location>
        <begin position="36"/>
        <end position="203"/>
    </location>
</feature>
<sequence>MIMQVKTFSFLKRSSALHISMLAVFLCFLSACSSAPNSLTYYLLHTTNDASFTNHDVKQTVVLDKVTLPEYLKHRGLVYQTSDTNLHISTSHLWAEPVDEGLTKALTSALVSKDIALIRPDHFKSEETHHMSLHVNDLVSTYEGEVVFSGQYRITQASGEARVHSFIFKSPLNNDGFASSIKAMRSAIKKLAEDVDSSLNQPN</sequence>
<dbReference type="PROSITE" id="PS51257">
    <property type="entry name" value="PROKAR_LIPOPROTEIN"/>
    <property type="match status" value="1"/>
</dbReference>
<dbReference type="AlphaFoldDB" id="A0A4U0ZFC1"/>
<dbReference type="InterPro" id="IPR005586">
    <property type="entry name" value="ABC_trans_aux"/>
</dbReference>
<keyword evidence="1" id="KW-0732">Signal</keyword>
<organism evidence="3 4">
    <name type="scientific">Alteromonas portus</name>
    <dbReference type="NCBI Taxonomy" id="2565549"/>
    <lineage>
        <taxon>Bacteria</taxon>
        <taxon>Pseudomonadati</taxon>
        <taxon>Pseudomonadota</taxon>
        <taxon>Gammaproteobacteria</taxon>
        <taxon>Alteromonadales</taxon>
        <taxon>Alteromonadaceae</taxon>
        <taxon>Alteromonas/Salinimonas group</taxon>
        <taxon>Alteromonas</taxon>
    </lineage>
</organism>
<dbReference type="SUPFAM" id="SSF159594">
    <property type="entry name" value="XCC0632-like"/>
    <property type="match status" value="1"/>
</dbReference>
<feature type="signal peptide" evidence="1">
    <location>
        <begin position="1"/>
        <end position="35"/>
    </location>
</feature>